<dbReference type="InterPro" id="IPR052729">
    <property type="entry name" value="Acyl/Acetyltrans_Enzymes"/>
</dbReference>
<dbReference type="PROSITE" id="PS51186">
    <property type="entry name" value="GNAT"/>
    <property type="match status" value="1"/>
</dbReference>
<dbReference type="GO" id="GO:0016746">
    <property type="term" value="F:acyltransferase activity"/>
    <property type="evidence" value="ECO:0007669"/>
    <property type="project" value="UniProtKB-KW"/>
</dbReference>
<dbReference type="EMBL" id="JANFNG010000002">
    <property type="protein sequence ID" value="MCQ4080033.1"/>
    <property type="molecule type" value="Genomic_DNA"/>
</dbReference>
<dbReference type="Pfam" id="PF00583">
    <property type="entry name" value="Acetyltransf_1"/>
    <property type="match status" value="1"/>
</dbReference>
<dbReference type="SUPFAM" id="SSF55729">
    <property type="entry name" value="Acyl-CoA N-acyltransferases (Nat)"/>
    <property type="match status" value="1"/>
</dbReference>
<evidence type="ECO:0000259" key="1">
    <source>
        <dbReference type="PROSITE" id="PS51186"/>
    </source>
</evidence>
<feature type="domain" description="N-acetyltransferase" evidence="1">
    <location>
        <begin position="1"/>
        <end position="143"/>
    </location>
</feature>
<gene>
    <name evidence="2" type="ORF">NGB36_05355</name>
</gene>
<dbReference type="InterPro" id="IPR041496">
    <property type="entry name" value="YitH/HolE_GNAT"/>
</dbReference>
<reference evidence="2" key="1">
    <citation type="submission" date="2022-06" db="EMBL/GenBank/DDBJ databases">
        <title>Draft genome sequence of Streptomyces sp. RB6PN25 isolated from peat swamp forest in Thailand.</title>
        <authorList>
            <person name="Duangmal K."/>
            <person name="Klaysubun C."/>
        </authorList>
    </citation>
    <scope>NUCLEOTIDE SEQUENCE</scope>
    <source>
        <strain evidence="2">RB6PN25</strain>
    </source>
</reference>
<dbReference type="EC" id="2.3.1.-" evidence="2"/>
<dbReference type="RefSeq" id="WP_255918894.1">
    <property type="nucleotide sequence ID" value="NZ_JANFNG010000002.1"/>
</dbReference>
<accession>A0ABT1PSE0</accession>
<comment type="caution">
    <text evidence="2">The sequence shown here is derived from an EMBL/GenBank/DDBJ whole genome shotgun (WGS) entry which is preliminary data.</text>
</comment>
<name>A0ABT1PSE0_9ACTN</name>
<dbReference type="Gene3D" id="3.40.630.30">
    <property type="match status" value="1"/>
</dbReference>
<dbReference type="CDD" id="cd04301">
    <property type="entry name" value="NAT_SF"/>
    <property type="match status" value="1"/>
</dbReference>
<evidence type="ECO:0000313" key="3">
    <source>
        <dbReference type="Proteomes" id="UP001057702"/>
    </source>
</evidence>
<dbReference type="InterPro" id="IPR000182">
    <property type="entry name" value="GNAT_dom"/>
</dbReference>
<keyword evidence="2" id="KW-0808">Transferase</keyword>
<organism evidence="2 3">
    <name type="scientific">Streptomyces humicola</name>
    <dbReference type="NCBI Taxonomy" id="2953240"/>
    <lineage>
        <taxon>Bacteria</taxon>
        <taxon>Bacillati</taxon>
        <taxon>Actinomycetota</taxon>
        <taxon>Actinomycetes</taxon>
        <taxon>Kitasatosporales</taxon>
        <taxon>Streptomycetaceae</taxon>
        <taxon>Streptomyces</taxon>
    </lineage>
</organism>
<dbReference type="Proteomes" id="UP001057702">
    <property type="component" value="Unassembled WGS sequence"/>
</dbReference>
<evidence type="ECO:0000313" key="2">
    <source>
        <dbReference type="EMBL" id="MCQ4080033.1"/>
    </source>
</evidence>
<dbReference type="PANTHER" id="PTHR47237">
    <property type="entry name" value="SLL0310 PROTEIN"/>
    <property type="match status" value="1"/>
</dbReference>
<dbReference type="Gene3D" id="3.40.630.90">
    <property type="match status" value="1"/>
</dbReference>
<sequence length="283" mass="30910">MDTTQLTVGNASLEEWRQVEQWAAEEGWNPGHGDVACFHPTDPAGFFLGRLDTRPVSAVSIVTYSEHYAFLGYYLVHPDHRRRGLGPATWQAAMPHAGGRTIGLDAVPAQQGTYQRAGFTAAHHALRHCGRPRWSTSMASGIVPVTADVLNAVADYDRKCFPADRSGFLARWTTAADRVAYVRLRDADVVGYGVIRPALHSWRIGPLFADTPDDAEALFDSLTATLGSDEEVCIDIPEPHHAACSLATSRGLMPRSHTVRMYAGPVPPSRMERTYGVTSLELG</sequence>
<proteinExistence type="predicted"/>
<dbReference type="PANTHER" id="PTHR47237:SF1">
    <property type="entry name" value="SLL0310 PROTEIN"/>
    <property type="match status" value="1"/>
</dbReference>
<dbReference type="Pfam" id="PF18014">
    <property type="entry name" value="Acetyltransf_18"/>
    <property type="match status" value="1"/>
</dbReference>
<protein>
    <submittedName>
        <fullName evidence="2">GNAT family N-acetyltransferase</fullName>
        <ecNumber evidence="2">2.3.1.-</ecNumber>
    </submittedName>
</protein>
<dbReference type="InterPro" id="IPR016181">
    <property type="entry name" value="Acyl_CoA_acyltransferase"/>
</dbReference>
<keyword evidence="2" id="KW-0012">Acyltransferase</keyword>
<keyword evidence="3" id="KW-1185">Reference proteome</keyword>